<dbReference type="InterPro" id="IPR036249">
    <property type="entry name" value="Thioredoxin-like_sf"/>
</dbReference>
<proteinExistence type="predicted"/>
<feature type="domain" description="GST N-terminal" evidence="1">
    <location>
        <begin position="8"/>
        <end position="89"/>
    </location>
</feature>
<dbReference type="OrthoDB" id="4951845at2759"/>
<evidence type="ECO:0000313" key="2">
    <source>
        <dbReference type="EMBL" id="CDR42942.1"/>
    </source>
</evidence>
<dbReference type="Gene3D" id="3.40.30.10">
    <property type="entry name" value="Glutaredoxin"/>
    <property type="match status" value="1"/>
</dbReference>
<accession>A0A061B5J5</accession>
<dbReference type="EMBL" id="LK052942">
    <property type="protein sequence ID" value="CDR42942.1"/>
    <property type="molecule type" value="Genomic_DNA"/>
</dbReference>
<dbReference type="Pfam" id="PF13409">
    <property type="entry name" value="GST_N_2"/>
    <property type="match status" value="1"/>
</dbReference>
<dbReference type="PANTHER" id="PTHR43968:SF6">
    <property type="entry name" value="GLUTATHIONE S-TRANSFERASE OMEGA"/>
    <property type="match status" value="1"/>
</dbReference>
<dbReference type="InterPro" id="IPR050983">
    <property type="entry name" value="GST_Omega/HSP26"/>
</dbReference>
<sequence length="256" mass="29497">MPIKLFDLVPQPSGVFFSPSCLRTRLALIHKQLPFEVEEVTYHDLRFIWKDRLEVQKATTPIIQREDGSYLMDSDKIAAYLDKEYPDRPNLFIPEAIAPVDLVSAGYSQAKQAAADYHAHMTPHRSVWGIFAPLMAKLFDGETRAYWTSDARLGEGVWAKVSSRTEQERAEIVKQLHERIKEATADKLANGNLFFTSPSKPGYTDFYVLSDYRLLRSVSPKLAYDVYEADERCAAWLERMKQAYPMPEVWERDPKE</sequence>
<dbReference type="AlphaFoldDB" id="A0A061B5J5"/>
<evidence type="ECO:0000259" key="1">
    <source>
        <dbReference type="PROSITE" id="PS50404"/>
    </source>
</evidence>
<dbReference type="PROSITE" id="PS50404">
    <property type="entry name" value="GST_NTER"/>
    <property type="match status" value="1"/>
</dbReference>
<gene>
    <name evidence="2" type="ORF">RHTO0S_07e05732g</name>
</gene>
<reference evidence="2" key="1">
    <citation type="journal article" date="2014" name="Genome Announc.">
        <title>Draft genome sequence of Rhodosporidium toruloides CECT1137, an oleaginous yeast of biotechnological interest.</title>
        <authorList>
            <person name="Morin N."/>
            <person name="Calcas X."/>
            <person name="Devillers H."/>
            <person name="Durrens P."/>
            <person name="Sherman D.J."/>
            <person name="Nicaud J.-M."/>
            <person name="Neuveglise C."/>
        </authorList>
    </citation>
    <scope>NUCLEOTIDE SEQUENCE</scope>
    <source>
        <strain evidence="2">CECT1137</strain>
    </source>
</reference>
<dbReference type="SUPFAM" id="SSF52833">
    <property type="entry name" value="Thioredoxin-like"/>
    <property type="match status" value="1"/>
</dbReference>
<protein>
    <submittedName>
        <fullName evidence="2">RHTO0S07e05732g1_1</fullName>
    </submittedName>
</protein>
<dbReference type="GO" id="GO:0005737">
    <property type="term" value="C:cytoplasm"/>
    <property type="evidence" value="ECO:0007669"/>
    <property type="project" value="TreeGrafter"/>
</dbReference>
<dbReference type="InterPro" id="IPR004045">
    <property type="entry name" value="Glutathione_S-Trfase_N"/>
</dbReference>
<dbReference type="PANTHER" id="PTHR43968">
    <property type="match status" value="1"/>
</dbReference>
<name>A0A061B5J5_RHOTO</name>
<organism evidence="2">
    <name type="scientific">Rhodotorula toruloides</name>
    <name type="common">Yeast</name>
    <name type="synonym">Rhodosporidium toruloides</name>
    <dbReference type="NCBI Taxonomy" id="5286"/>
    <lineage>
        <taxon>Eukaryota</taxon>
        <taxon>Fungi</taxon>
        <taxon>Dikarya</taxon>
        <taxon>Basidiomycota</taxon>
        <taxon>Pucciniomycotina</taxon>
        <taxon>Microbotryomycetes</taxon>
        <taxon>Sporidiobolales</taxon>
        <taxon>Sporidiobolaceae</taxon>
        <taxon>Rhodotorula</taxon>
    </lineage>
</organism>